<proteinExistence type="predicted"/>
<comment type="caution">
    <text evidence="2">The sequence shown here is derived from an EMBL/GenBank/DDBJ whole genome shotgun (WGS) entry which is preliminary data.</text>
</comment>
<reference evidence="5" key="1">
    <citation type="submission" date="2015-04" db="EMBL/GenBank/DDBJ databases">
        <title>Genome sequence of Mycobacterium arupense GUC1.</title>
        <authorList>
            <person name="Greninger A.L."/>
            <person name="Cunningham G."/>
            <person name="Chiu C.Y."/>
            <person name="Miller S."/>
        </authorList>
    </citation>
    <scope>NUCLEOTIDE SEQUENCE [LARGE SCALE GENOMIC DNA]</scope>
    <source>
        <strain evidence="5">GUC1</strain>
    </source>
</reference>
<dbReference type="Gene3D" id="3.40.50.1820">
    <property type="entry name" value="alpha/beta hydrolase"/>
    <property type="match status" value="1"/>
</dbReference>
<dbReference type="EMBL" id="MVHH01000001">
    <property type="protein sequence ID" value="ORA01121.1"/>
    <property type="molecule type" value="Genomic_DNA"/>
</dbReference>
<dbReference type="SUPFAM" id="SSF53474">
    <property type="entry name" value="alpha/beta-Hydrolases"/>
    <property type="match status" value="1"/>
</dbReference>
<dbReference type="InterPro" id="IPR050266">
    <property type="entry name" value="AB_hydrolase_sf"/>
</dbReference>
<evidence type="ECO:0000313" key="3">
    <source>
        <dbReference type="EMBL" id="ORA01121.1"/>
    </source>
</evidence>
<keyword evidence="2" id="KW-0378">Hydrolase</keyword>
<feature type="domain" description="AB hydrolase-1" evidence="1">
    <location>
        <begin position="3"/>
        <end position="239"/>
    </location>
</feature>
<dbReference type="AlphaFoldDB" id="A0A0F5MR23"/>
<evidence type="ECO:0000313" key="5">
    <source>
        <dbReference type="Proteomes" id="UP000034416"/>
    </source>
</evidence>
<dbReference type="GO" id="GO:0047372">
    <property type="term" value="F:monoacylglycerol lipase activity"/>
    <property type="evidence" value="ECO:0007669"/>
    <property type="project" value="TreeGrafter"/>
</dbReference>
<dbReference type="GO" id="GO:0016020">
    <property type="term" value="C:membrane"/>
    <property type="evidence" value="ECO:0007669"/>
    <property type="project" value="TreeGrafter"/>
</dbReference>
<reference evidence="4 7" key="4">
    <citation type="submission" date="2018-09" db="EMBL/GenBank/DDBJ databases">
        <title>Metagenome Assembled Genomes from an Advanced Water Purification Facility.</title>
        <authorList>
            <person name="Stamps B.W."/>
            <person name="Spear J.R."/>
        </authorList>
    </citation>
    <scope>NUCLEOTIDE SEQUENCE [LARGE SCALE GENOMIC DNA]</scope>
    <source>
        <strain evidence="4">Bin_29_2</strain>
    </source>
</reference>
<keyword evidence="6" id="KW-1185">Reference proteome</keyword>
<dbReference type="InterPro" id="IPR029058">
    <property type="entry name" value="AB_hydrolase_fold"/>
</dbReference>
<dbReference type="PATRIC" id="fig|342002.3.peg.1537"/>
<dbReference type="PANTHER" id="PTHR43798">
    <property type="entry name" value="MONOACYLGLYCEROL LIPASE"/>
    <property type="match status" value="1"/>
</dbReference>
<evidence type="ECO:0000313" key="4">
    <source>
        <dbReference type="EMBL" id="TXI48263.1"/>
    </source>
</evidence>
<dbReference type="Pfam" id="PF12697">
    <property type="entry name" value="Abhydrolase_6"/>
    <property type="match status" value="1"/>
</dbReference>
<evidence type="ECO:0000313" key="6">
    <source>
        <dbReference type="Proteomes" id="UP000192327"/>
    </source>
</evidence>
<name>A0A0F5MR23_9MYCO</name>
<evidence type="ECO:0000313" key="7">
    <source>
        <dbReference type="Proteomes" id="UP000321797"/>
    </source>
</evidence>
<protein>
    <submittedName>
        <fullName evidence="2">Alpha/beta hydrolase</fullName>
    </submittedName>
</protein>
<dbReference type="OrthoDB" id="4540226at2"/>
<dbReference type="PANTHER" id="PTHR43798:SF5">
    <property type="entry name" value="MONOACYLGLYCEROL LIPASE ABHD6"/>
    <property type="match status" value="1"/>
</dbReference>
<dbReference type="Proteomes" id="UP000192327">
    <property type="component" value="Unassembled WGS sequence"/>
</dbReference>
<gene>
    <name evidence="3" type="ORF">BST15_00850</name>
    <name evidence="4" type="ORF">E6Q54_24015</name>
    <name evidence="2" type="ORF">WR43_20815</name>
</gene>
<evidence type="ECO:0000259" key="1">
    <source>
        <dbReference type="Pfam" id="PF12697"/>
    </source>
</evidence>
<organism evidence="2 5">
    <name type="scientific">Mycolicibacter arupensis</name>
    <dbReference type="NCBI Taxonomy" id="342002"/>
    <lineage>
        <taxon>Bacteria</taxon>
        <taxon>Bacillati</taxon>
        <taxon>Actinomycetota</taxon>
        <taxon>Actinomycetes</taxon>
        <taxon>Mycobacteriales</taxon>
        <taxon>Mycobacteriaceae</taxon>
        <taxon>Mycolicibacter</taxon>
    </lineage>
</organism>
<dbReference type="GO" id="GO:0046464">
    <property type="term" value="P:acylglycerol catabolic process"/>
    <property type="evidence" value="ECO:0007669"/>
    <property type="project" value="TreeGrafter"/>
</dbReference>
<dbReference type="RefSeq" id="WP_046191516.1">
    <property type="nucleotide sequence ID" value="NZ_JACKUJ010000043.1"/>
</dbReference>
<dbReference type="Proteomes" id="UP000034416">
    <property type="component" value="Unassembled WGS sequence"/>
</dbReference>
<evidence type="ECO:0000313" key="2">
    <source>
        <dbReference type="EMBL" id="KKB97044.1"/>
    </source>
</evidence>
<dbReference type="EMBL" id="LASW01000206">
    <property type="protein sequence ID" value="KKB97044.1"/>
    <property type="molecule type" value="Genomic_DNA"/>
</dbReference>
<sequence>MSVVLVHGNPESEAIWNPLVQALNRDDIVRLSPPGFGAPLPQGFSATYLAYRDWLESELEALSASGEPIDLVGHDWGGVHVVNAMMHRPELVRSWASDIIGVFDPDYVWPETAQIWRTPGAGERLVENMLGGTVAERTALWSATLPPDIARSLAEAQGPEMGRATLLLYRSVEGPGAMAETGGGLERARARPGLSLLATADPYVGSESIRRRCAQQAGARTAELEGLGHWWMTQDPVRGAAALTSFWKAVAAAS</sequence>
<dbReference type="EMBL" id="SSGD01000185">
    <property type="protein sequence ID" value="TXI48263.1"/>
    <property type="molecule type" value="Genomic_DNA"/>
</dbReference>
<dbReference type="STRING" id="342002.BST15_00850"/>
<accession>A0A0F5MR23</accession>
<dbReference type="InterPro" id="IPR000073">
    <property type="entry name" value="AB_hydrolase_1"/>
</dbReference>
<dbReference type="Proteomes" id="UP000321797">
    <property type="component" value="Unassembled WGS sequence"/>
</dbReference>
<reference evidence="3 6" key="3">
    <citation type="submission" date="2016-12" db="EMBL/GenBank/DDBJ databases">
        <title>The new phylogeny of genus Mycobacterium.</title>
        <authorList>
            <person name="Tortoli E."/>
            <person name="Trovato A."/>
            <person name="Cirillo D.M."/>
        </authorList>
    </citation>
    <scope>NUCLEOTIDE SEQUENCE [LARGE SCALE GENOMIC DNA]</scope>
    <source>
        <strain evidence="3 6">DSM 44942</strain>
    </source>
</reference>
<reference evidence="2" key="2">
    <citation type="submission" date="2015-04" db="EMBL/GenBank/DDBJ databases">
        <title>Genome sequence of Mycobacterium arupense strain GUC1.</title>
        <authorList>
            <person name="Greninger A.L."/>
            <person name="Cunningham G."/>
            <person name="Chiu C.Y."/>
            <person name="Miller S."/>
        </authorList>
    </citation>
    <scope>NUCLEOTIDE SEQUENCE</scope>
    <source>
        <strain evidence="2">GUC1</strain>
    </source>
</reference>